<keyword evidence="3" id="KW-0276">Fatty acid metabolism</keyword>
<keyword evidence="2 8" id="KW-0436">Ligase</keyword>
<dbReference type="CDD" id="cd12119">
    <property type="entry name" value="ttLC_FACS_AlkK_like"/>
    <property type="match status" value="1"/>
</dbReference>
<dbReference type="Pfam" id="PF00501">
    <property type="entry name" value="AMP-binding"/>
    <property type="match status" value="1"/>
</dbReference>
<feature type="region of interest" description="Disordered" evidence="5">
    <location>
        <begin position="1"/>
        <end position="21"/>
    </location>
</feature>
<organism evidence="8 9">
    <name type="scientific">Klebsiella pneumoniae 30684/NJST258_2</name>
    <dbReference type="NCBI Taxonomy" id="1420013"/>
    <lineage>
        <taxon>Bacteria</taxon>
        <taxon>Pseudomonadati</taxon>
        <taxon>Pseudomonadota</taxon>
        <taxon>Gammaproteobacteria</taxon>
        <taxon>Enterobacterales</taxon>
        <taxon>Enterobacteriaceae</taxon>
        <taxon>Klebsiella/Raoultella group</taxon>
        <taxon>Klebsiella</taxon>
        <taxon>Klebsiella pneumoniae complex</taxon>
    </lineage>
</organism>
<evidence type="ECO:0000256" key="3">
    <source>
        <dbReference type="ARBA" id="ARBA00022832"/>
    </source>
</evidence>
<feature type="domain" description="AMP-dependent synthetase/ligase" evidence="6">
    <location>
        <begin position="51"/>
        <end position="432"/>
    </location>
</feature>
<dbReference type="PATRIC" id="fig|1420013.3.peg.3190"/>
<evidence type="ECO:0000313" key="9">
    <source>
        <dbReference type="Proteomes" id="UP000019586"/>
    </source>
</evidence>
<dbReference type="InterPro" id="IPR000873">
    <property type="entry name" value="AMP-dep_synth/lig_dom"/>
</dbReference>
<evidence type="ECO:0000256" key="4">
    <source>
        <dbReference type="ARBA" id="ARBA00023098"/>
    </source>
</evidence>
<dbReference type="SUPFAM" id="SSF56801">
    <property type="entry name" value="Acetyl-CoA synthetase-like"/>
    <property type="match status" value="1"/>
</dbReference>
<sequence>MQTGKCRPDSIGARTIAPRPSIPPDVCKGDPAMPSPMIYQDLTTAALLGHAAQYHSETEIVSVSTGGEKERSCWGEVASRAQRLASALASLGLPPGARCATLAWNNRRHLEIYFAVSSGGWVTHTVNPRLSVDHLRYILNDAADEVLFFDQTFLPLVAQLLPQLPTVKHVVLMESRSEAALSQLPSLLFYDDLLQQGMADYRWPQLNELTPASLCYTSGTTGRPKGVLNTHRSLVLHALSGNQPDAAGISAKDSLLPVVPMFHVNAWGTPFIAAMVGARLVLPGPHLDGDSLLQLLAAEKVTVGFGVPVIWAGLLAAMRRTEVRLPEFKRALVGGSALPPSMAEAFQRDYGIALTHAWGMTETSPIGTINTPLSKHDALPAQEQQKQCAGQGRPIFGIELQVVDVDGEPLPRDGQSQGYLQVRGHWVVEQYYGQDASALTAAGWFDTGDIGTLDANGYLVISDRAKDIIKSGGEWISTVELENIAIAHPGVRSAAAIAARHPRWDERPVLLCVRAEGGEVEETDLLSWFEKRVPKWQIPDRVIFVDALPVSATGKVLKNQLRQAYGEILMSEGK</sequence>
<name>W8VHC8_KLEPN</name>
<dbReference type="KEGG" id="kps:KPNJ2_03396"/>
<dbReference type="EMBL" id="CP006918">
    <property type="protein sequence ID" value="AHM80176.1"/>
    <property type="molecule type" value="Genomic_DNA"/>
</dbReference>
<proteinExistence type="inferred from homology"/>
<dbReference type="Gene3D" id="3.40.50.12780">
    <property type="entry name" value="N-terminal domain of ligase-like"/>
    <property type="match status" value="1"/>
</dbReference>
<evidence type="ECO:0000313" key="8">
    <source>
        <dbReference type="EMBL" id="AHM80176.1"/>
    </source>
</evidence>
<dbReference type="NCBIfam" id="NF004837">
    <property type="entry name" value="PRK06187.1"/>
    <property type="match status" value="1"/>
</dbReference>
<dbReference type="EC" id="6.2.1.3" evidence="8"/>
<protein>
    <submittedName>
        <fullName evidence="8">Long-chain-fatty-acid--CoA ligase</fullName>
        <ecNumber evidence="8">6.2.1.3</ecNumber>
    </submittedName>
</protein>
<dbReference type="InterPro" id="IPR020845">
    <property type="entry name" value="AMP-binding_CS"/>
</dbReference>
<dbReference type="Proteomes" id="UP000019586">
    <property type="component" value="Chromosome"/>
</dbReference>
<dbReference type="InterPro" id="IPR025110">
    <property type="entry name" value="AMP-bd_C"/>
</dbReference>
<dbReference type="InterPro" id="IPR045851">
    <property type="entry name" value="AMP-bd_C_sf"/>
</dbReference>
<accession>W8VHC8</accession>
<evidence type="ECO:0000259" key="6">
    <source>
        <dbReference type="Pfam" id="PF00501"/>
    </source>
</evidence>
<dbReference type="PANTHER" id="PTHR43859:SF4">
    <property type="entry name" value="BUTANOATE--COA LIGASE AAE1-RELATED"/>
    <property type="match status" value="1"/>
</dbReference>
<evidence type="ECO:0000256" key="5">
    <source>
        <dbReference type="SAM" id="MobiDB-lite"/>
    </source>
</evidence>
<dbReference type="HOGENOM" id="CLU_000022_59_5_6"/>
<dbReference type="PANTHER" id="PTHR43859">
    <property type="entry name" value="ACYL-ACTIVATING ENZYME"/>
    <property type="match status" value="1"/>
</dbReference>
<comment type="similarity">
    <text evidence="1">Belongs to the ATP-dependent AMP-binding enzyme family.</text>
</comment>
<dbReference type="Gene3D" id="3.30.300.30">
    <property type="match status" value="1"/>
</dbReference>
<feature type="domain" description="AMP-binding enzyme C-terminal" evidence="7">
    <location>
        <begin position="480"/>
        <end position="555"/>
    </location>
</feature>
<dbReference type="GO" id="GO:0004467">
    <property type="term" value="F:long-chain fatty acid-CoA ligase activity"/>
    <property type="evidence" value="ECO:0007669"/>
    <property type="project" value="UniProtKB-EC"/>
</dbReference>
<evidence type="ECO:0000259" key="7">
    <source>
        <dbReference type="Pfam" id="PF13193"/>
    </source>
</evidence>
<evidence type="ECO:0000256" key="2">
    <source>
        <dbReference type="ARBA" id="ARBA00022598"/>
    </source>
</evidence>
<dbReference type="AlphaFoldDB" id="W8VHC8"/>
<keyword evidence="4" id="KW-0443">Lipid metabolism</keyword>
<dbReference type="Pfam" id="PF13193">
    <property type="entry name" value="AMP-binding_C"/>
    <property type="match status" value="1"/>
</dbReference>
<reference evidence="8 9" key="1">
    <citation type="journal article" date="2014" name="Proc. Natl. Acad. Sci. U.S.A.">
        <title>Molecular dissection of the evolution of carbapenem-resistant multilocus sequence type 258 Klebsiella pneumoniae.</title>
        <authorList>
            <person name="Deleo F.R."/>
            <person name="Chen L."/>
            <person name="Porcella S.F."/>
            <person name="Martens C.A."/>
            <person name="Kobayashi S.D."/>
            <person name="Porter A.R."/>
            <person name="Chavda K.D."/>
            <person name="Jacobs M.R."/>
            <person name="Mathema B."/>
            <person name="Olsen R.J."/>
            <person name="Bonomo R.A."/>
            <person name="Musser J.M."/>
            <person name="Kreiswirth B.N."/>
        </authorList>
    </citation>
    <scope>NUCLEOTIDE SEQUENCE [LARGE SCALE GENOMIC DNA]</scope>
    <source>
        <strain evidence="8">30684/NJST258_2</strain>
    </source>
</reference>
<dbReference type="PROSITE" id="PS00455">
    <property type="entry name" value="AMP_BINDING"/>
    <property type="match status" value="1"/>
</dbReference>
<gene>
    <name evidence="8" type="ORF">KPNJ2_03396</name>
</gene>
<evidence type="ECO:0000256" key="1">
    <source>
        <dbReference type="ARBA" id="ARBA00006432"/>
    </source>
</evidence>
<dbReference type="InterPro" id="IPR042099">
    <property type="entry name" value="ANL_N_sf"/>
</dbReference>